<evidence type="ECO:0000256" key="7">
    <source>
        <dbReference type="ARBA" id="ARBA00022824"/>
    </source>
</evidence>
<keyword evidence="3" id="KW-0337">GPI-anchor biosynthesis</keyword>
<feature type="transmembrane region" description="Helical" evidence="10">
    <location>
        <begin position="52"/>
        <end position="73"/>
    </location>
</feature>
<keyword evidence="8 10" id="KW-1133">Transmembrane helix</keyword>
<comment type="pathway">
    <text evidence="2">Glycolipid biosynthesis; glycosylphosphatidylinositol-anchor biosynthesis.</text>
</comment>
<comment type="subcellular location">
    <subcellularLocation>
        <location evidence="1">Endoplasmic reticulum membrane</location>
        <topology evidence="1">Multi-pass membrane protein</topology>
    </subcellularLocation>
</comment>
<keyword evidence="6 10" id="KW-0812">Transmembrane</keyword>
<evidence type="ECO:0000256" key="10">
    <source>
        <dbReference type="SAM" id="Phobius"/>
    </source>
</evidence>
<evidence type="ECO:0000313" key="11">
    <source>
        <dbReference type="EMBL" id="GAA2566904.1"/>
    </source>
</evidence>
<keyword evidence="7" id="KW-0256">Endoplasmic reticulum</keyword>
<dbReference type="RefSeq" id="WP_344225999.1">
    <property type="nucleotide sequence ID" value="NZ_BAAARI010000001.1"/>
</dbReference>
<comment type="caution">
    <text evidence="11">The sequence shown here is derived from an EMBL/GenBank/DDBJ whole genome shotgun (WGS) entry which is preliminary data.</text>
</comment>
<proteinExistence type="predicted"/>
<keyword evidence="9 10" id="KW-0472">Membrane</keyword>
<dbReference type="InterPro" id="IPR007315">
    <property type="entry name" value="PIG-V/Gpi18"/>
</dbReference>
<reference evidence="12" key="1">
    <citation type="journal article" date="2019" name="Int. J. Syst. Evol. Microbiol.">
        <title>The Global Catalogue of Microorganisms (GCM) 10K type strain sequencing project: providing services to taxonomists for standard genome sequencing and annotation.</title>
        <authorList>
            <consortium name="The Broad Institute Genomics Platform"/>
            <consortium name="The Broad Institute Genome Sequencing Center for Infectious Disease"/>
            <person name="Wu L."/>
            <person name="Ma J."/>
        </authorList>
    </citation>
    <scope>NUCLEOTIDE SEQUENCE [LARGE SCALE GENOMIC DNA]</scope>
    <source>
        <strain evidence="12">JCM 16365</strain>
    </source>
</reference>
<evidence type="ECO:0000256" key="4">
    <source>
        <dbReference type="ARBA" id="ARBA00022676"/>
    </source>
</evidence>
<evidence type="ECO:0000256" key="9">
    <source>
        <dbReference type="ARBA" id="ARBA00023136"/>
    </source>
</evidence>
<keyword evidence="5" id="KW-0808">Transferase</keyword>
<dbReference type="EMBL" id="BAAARI010000001">
    <property type="protein sequence ID" value="GAA2566904.1"/>
    <property type="molecule type" value="Genomic_DNA"/>
</dbReference>
<evidence type="ECO:0000256" key="2">
    <source>
        <dbReference type="ARBA" id="ARBA00004687"/>
    </source>
</evidence>
<evidence type="ECO:0000256" key="6">
    <source>
        <dbReference type="ARBA" id="ARBA00022692"/>
    </source>
</evidence>
<feature type="transmembrane region" description="Helical" evidence="10">
    <location>
        <begin position="356"/>
        <end position="376"/>
    </location>
</feature>
<name>A0ABP6BG60_9MICO</name>
<accession>A0ABP6BG60</accession>
<sequence>MTVTGSQLHADSEGTRTPRWRRAVKAVHGWVDDVSRPDPGVRAVRRIELAQVMGYWAIARGVNLAFLLFWYLVSTAAGWGFGAQDRPVVTFAAFLTGWDADRYGRISLIGYPPVIPIGPNGNVLENDWAFLPIYPWLERVVGDIVGSDWRAAGIGLSIFFSATATVLLFLLLRAVTSPRQAKWAVIFFSFAPLSFVFVIAYAESLVLTLTFAALLLAVKRKYVWITPIALVAAFTRPGALALALALGIVFLVRWWRRRIDPFPRREVAGLLVAGGVTALAGLAWSWIADAWTGTPHAYLLTETAWWRPFVGNGEFMPLTPWFRFMGQYLGVFGWLLVVALMVGFAMLIWSRPVRKLGIVVAAYGLSYGLYIFGVFLPQASTFRLLMPMSPLLAHERLSASKRTRNGILIALVVLQFFAVYGLWTRGYP</sequence>
<evidence type="ECO:0000256" key="3">
    <source>
        <dbReference type="ARBA" id="ARBA00022502"/>
    </source>
</evidence>
<gene>
    <name evidence="11" type="ORF">GCM10009862_01960</name>
</gene>
<dbReference type="PANTHER" id="PTHR12468">
    <property type="entry name" value="GPI MANNOSYLTRANSFERASE 2"/>
    <property type="match status" value="1"/>
</dbReference>
<evidence type="ECO:0000256" key="8">
    <source>
        <dbReference type="ARBA" id="ARBA00022989"/>
    </source>
</evidence>
<feature type="transmembrane region" description="Helical" evidence="10">
    <location>
        <begin position="222"/>
        <end position="255"/>
    </location>
</feature>
<keyword evidence="4" id="KW-0328">Glycosyltransferase</keyword>
<feature type="transmembrane region" description="Helical" evidence="10">
    <location>
        <begin position="183"/>
        <end position="202"/>
    </location>
</feature>
<evidence type="ECO:0000313" key="12">
    <source>
        <dbReference type="Proteomes" id="UP001500274"/>
    </source>
</evidence>
<protein>
    <submittedName>
        <fullName evidence="11">Glycosyltransferase family 39 protein</fullName>
    </submittedName>
</protein>
<feature type="transmembrane region" description="Helical" evidence="10">
    <location>
        <begin position="267"/>
        <end position="287"/>
    </location>
</feature>
<evidence type="ECO:0000256" key="5">
    <source>
        <dbReference type="ARBA" id="ARBA00022679"/>
    </source>
</evidence>
<dbReference type="Proteomes" id="UP001500274">
    <property type="component" value="Unassembled WGS sequence"/>
</dbReference>
<dbReference type="PANTHER" id="PTHR12468:SF2">
    <property type="entry name" value="GPI MANNOSYLTRANSFERASE 2"/>
    <property type="match status" value="1"/>
</dbReference>
<feature type="transmembrane region" description="Helical" evidence="10">
    <location>
        <begin position="149"/>
        <end position="171"/>
    </location>
</feature>
<keyword evidence="12" id="KW-1185">Reference proteome</keyword>
<organism evidence="11 12">
    <name type="scientific">Microbacterium binotii</name>
    <dbReference type="NCBI Taxonomy" id="462710"/>
    <lineage>
        <taxon>Bacteria</taxon>
        <taxon>Bacillati</taxon>
        <taxon>Actinomycetota</taxon>
        <taxon>Actinomycetes</taxon>
        <taxon>Micrococcales</taxon>
        <taxon>Microbacteriaceae</taxon>
        <taxon>Microbacterium</taxon>
    </lineage>
</organism>
<feature type="transmembrane region" description="Helical" evidence="10">
    <location>
        <begin position="328"/>
        <end position="349"/>
    </location>
</feature>
<feature type="transmembrane region" description="Helical" evidence="10">
    <location>
        <begin position="406"/>
        <end position="423"/>
    </location>
</feature>
<evidence type="ECO:0000256" key="1">
    <source>
        <dbReference type="ARBA" id="ARBA00004477"/>
    </source>
</evidence>